<keyword evidence="2" id="KW-1185">Reference proteome</keyword>
<dbReference type="Pfam" id="PF14107">
    <property type="entry name" value="DUF4280"/>
    <property type="match status" value="1"/>
</dbReference>
<dbReference type="AlphaFoldDB" id="A0A498R7E5"/>
<dbReference type="Proteomes" id="UP000277811">
    <property type="component" value="Unassembled WGS sequence"/>
</dbReference>
<dbReference type="OrthoDB" id="2733241at2"/>
<gene>
    <name evidence="1" type="ORF">LUCI_2383</name>
</gene>
<protein>
    <recommendedName>
        <fullName evidence="3">DUF4280 domain-containing protein</fullName>
    </recommendedName>
</protein>
<dbReference type="EMBL" id="UPPP01000072">
    <property type="protein sequence ID" value="VBB07139.1"/>
    <property type="molecule type" value="Genomic_DNA"/>
</dbReference>
<proteinExistence type="predicted"/>
<organism evidence="1 2">
    <name type="scientific">Lucifera butyrica</name>
    <dbReference type="NCBI Taxonomy" id="1351585"/>
    <lineage>
        <taxon>Bacteria</taxon>
        <taxon>Bacillati</taxon>
        <taxon>Bacillota</taxon>
        <taxon>Negativicutes</taxon>
        <taxon>Veillonellales</taxon>
        <taxon>Veillonellaceae</taxon>
        <taxon>Lucifera</taxon>
    </lineage>
</organism>
<evidence type="ECO:0000313" key="1">
    <source>
        <dbReference type="EMBL" id="VBB07139.1"/>
    </source>
</evidence>
<accession>A0A498R7E5</accession>
<dbReference type="RefSeq" id="WP_122628082.1">
    <property type="nucleotide sequence ID" value="NZ_UPPP01000072.1"/>
</dbReference>
<sequence length="348" mass="37520">MANEKYIVEGAKVRCNQGGQITELKLPDDHGLYFLDRPLLNDQDCIAGVNVLPFGTCKIKEHCQPSLAPCWQGTKTDTRIDGRPALIKGSFLTCYAGGCITIVEEGQPDVTADMVTNSKVDMAALLAGLNGAQITMDSNQAYQPIFNIHDNSPAACFTRAFWKDDNGNLQWSNNVPAIAGGIGAGGETKFKYTSQTQGERLLGANRSSEYADLTRSQRRKMFKGIMKDLEPYEKAGKLGKLANPLAYGITLAGDVGNNWDDLKQGHITNQFAAETGTDMGLAWGTIELSTMAGTAVGGPFGSAAGFVVGVVITVATDGVTIRGKTLRAYLHNWAKEGLERMEELWNSN</sequence>
<evidence type="ECO:0000313" key="2">
    <source>
        <dbReference type="Proteomes" id="UP000277811"/>
    </source>
</evidence>
<reference evidence="1 2" key="1">
    <citation type="submission" date="2018-06" db="EMBL/GenBank/DDBJ databases">
        <authorList>
            <person name="Strepis N."/>
        </authorList>
    </citation>
    <scope>NUCLEOTIDE SEQUENCE [LARGE SCALE GENOMIC DNA]</scope>
    <source>
        <strain evidence="1">LUCI</strain>
    </source>
</reference>
<name>A0A498R7E5_9FIRM</name>
<evidence type="ECO:0008006" key="3">
    <source>
        <dbReference type="Google" id="ProtNLM"/>
    </source>
</evidence>
<dbReference type="InterPro" id="IPR025460">
    <property type="entry name" value="DUF4280"/>
</dbReference>